<dbReference type="AlphaFoldDB" id="A0A212JZW5"/>
<evidence type="ECO:0008006" key="2">
    <source>
        <dbReference type="Google" id="ProtNLM"/>
    </source>
</evidence>
<sequence>MAVDPPLAGGTAAQVPAREDTLIVSLTSYPPKIPTLHLALETLLRQSLKPDALILWLAEEEFPGRENDLPHAVLALRDQGLSIRWTTNTRSYKKLVPALREYPESVIVTADDDALYSPEWLERLYADYRTQERKTMVYAHRVHRITVYENGTIYPYGLWSHAEHNEPGESFFNFATGVGGILYPPGALHSDVCDESLFLRLAPYADDIWFWAMALLNGSFIRVVENFIAPIKNVPLAKGVAAGTLYEYNSRGGNDEQFENVMRQYPDIAIKLLTELKILRRR</sequence>
<dbReference type="EMBL" id="FLUQ01000002">
    <property type="protein sequence ID" value="SBW05050.1"/>
    <property type="molecule type" value="Genomic_DNA"/>
</dbReference>
<evidence type="ECO:0000313" key="1">
    <source>
        <dbReference type="EMBL" id="SBW05050.1"/>
    </source>
</evidence>
<accession>A0A212JZW5</accession>
<dbReference type="SUPFAM" id="SSF53448">
    <property type="entry name" value="Nucleotide-diphospho-sugar transferases"/>
    <property type="match status" value="1"/>
</dbReference>
<reference evidence="1" key="1">
    <citation type="submission" date="2016-04" db="EMBL/GenBank/DDBJ databases">
        <authorList>
            <person name="Evans L.H."/>
            <person name="Alamgir A."/>
            <person name="Owens N."/>
            <person name="Weber N.D."/>
            <person name="Virtaneva K."/>
            <person name="Barbian K."/>
            <person name="Babar A."/>
            <person name="Rosenke K."/>
        </authorList>
    </citation>
    <scope>NUCLEOTIDE SEQUENCE</scope>
    <source>
        <strain evidence="1">86</strain>
    </source>
</reference>
<protein>
    <recommendedName>
        <fullName evidence="2">Glycosyltransferase</fullName>
    </recommendedName>
</protein>
<organism evidence="1">
    <name type="scientific">uncultured delta proteobacterium</name>
    <dbReference type="NCBI Taxonomy" id="34034"/>
    <lineage>
        <taxon>Bacteria</taxon>
        <taxon>Deltaproteobacteria</taxon>
        <taxon>environmental samples</taxon>
    </lineage>
</organism>
<gene>
    <name evidence="1" type="ORF">KL86DPRO_20420</name>
</gene>
<dbReference type="InterPro" id="IPR029044">
    <property type="entry name" value="Nucleotide-diphossugar_trans"/>
</dbReference>
<name>A0A212JZW5_9DELT</name>
<proteinExistence type="predicted"/>